<feature type="binding site" evidence="8">
    <location>
        <position position="224"/>
    </location>
    <ligand>
        <name>Zn(2+)</name>
        <dbReference type="ChEBI" id="CHEBI:29105"/>
        <label>2</label>
    </ligand>
</feature>
<dbReference type="AlphaFoldDB" id="A0A0A0D6H4"/>
<protein>
    <submittedName>
        <fullName evidence="9">Peptidase M42</fullName>
    </submittedName>
</protein>
<feature type="active site" description="Proton acceptor" evidence="7">
    <location>
        <position position="223"/>
    </location>
</feature>
<keyword evidence="5" id="KW-0378">Hydrolase</keyword>
<dbReference type="GO" id="GO:0006508">
    <property type="term" value="P:proteolysis"/>
    <property type="evidence" value="ECO:0007669"/>
    <property type="project" value="UniProtKB-KW"/>
</dbReference>
<evidence type="ECO:0000256" key="4">
    <source>
        <dbReference type="ARBA" id="ARBA00022723"/>
    </source>
</evidence>
<feature type="binding site" evidence="8">
    <location>
        <position position="191"/>
    </location>
    <ligand>
        <name>Zn(2+)</name>
        <dbReference type="ChEBI" id="CHEBI:29105"/>
        <label>2</label>
    </ligand>
</feature>
<dbReference type="Gene3D" id="3.40.630.10">
    <property type="entry name" value="Zn peptidases"/>
    <property type="match status" value="1"/>
</dbReference>
<dbReference type="Pfam" id="PF05343">
    <property type="entry name" value="Peptidase_M42"/>
    <property type="match status" value="1"/>
</dbReference>
<evidence type="ECO:0000256" key="7">
    <source>
        <dbReference type="PIRSR" id="PIRSR001123-1"/>
    </source>
</evidence>
<evidence type="ECO:0000256" key="2">
    <source>
        <dbReference type="ARBA" id="ARBA00022438"/>
    </source>
</evidence>
<name>A0A0A0D6H4_9PROT</name>
<dbReference type="GO" id="GO:0046872">
    <property type="term" value="F:metal ion binding"/>
    <property type="evidence" value="ECO:0007669"/>
    <property type="project" value="UniProtKB-UniRule"/>
</dbReference>
<keyword evidence="2" id="KW-0031">Aminopeptidase</keyword>
<comment type="cofactor">
    <cofactor evidence="8">
        <name>a divalent metal cation</name>
        <dbReference type="ChEBI" id="CHEBI:60240"/>
    </cofactor>
    <text evidence="8">Binds 2 divalent metal cations per subunit.</text>
</comment>
<dbReference type="PIRSF" id="PIRSF001123">
    <property type="entry name" value="PepA_GA"/>
    <property type="match status" value="1"/>
</dbReference>
<feature type="binding site" evidence="8">
    <location>
        <position position="340"/>
    </location>
    <ligand>
        <name>Zn(2+)</name>
        <dbReference type="ChEBI" id="CHEBI:29105"/>
        <label>2</label>
    </ligand>
</feature>
<keyword evidence="4 8" id="KW-0479">Metal-binding</keyword>
<evidence type="ECO:0000313" key="10">
    <source>
        <dbReference type="Proteomes" id="UP000029995"/>
    </source>
</evidence>
<feature type="binding site" evidence="8">
    <location>
        <position position="246"/>
    </location>
    <ligand>
        <name>Zn(2+)</name>
        <dbReference type="ChEBI" id="CHEBI:29105"/>
        <label>1</label>
    </ligand>
</feature>
<feature type="binding site" evidence="8">
    <location>
        <position position="191"/>
    </location>
    <ligand>
        <name>Zn(2+)</name>
        <dbReference type="ChEBI" id="CHEBI:29105"/>
        <label>1</label>
    </ligand>
</feature>
<dbReference type="InterPro" id="IPR051464">
    <property type="entry name" value="Peptidase_M42_aminopept"/>
</dbReference>
<dbReference type="Proteomes" id="UP000029995">
    <property type="component" value="Unassembled WGS sequence"/>
</dbReference>
<dbReference type="SUPFAM" id="SSF53187">
    <property type="entry name" value="Zn-dependent exopeptidases"/>
    <property type="match status" value="1"/>
</dbReference>
<evidence type="ECO:0000256" key="8">
    <source>
        <dbReference type="PIRSR" id="PIRSR001123-2"/>
    </source>
</evidence>
<evidence type="ECO:0000313" key="9">
    <source>
        <dbReference type="EMBL" id="KGM34256.1"/>
    </source>
</evidence>
<evidence type="ECO:0000256" key="1">
    <source>
        <dbReference type="ARBA" id="ARBA00006272"/>
    </source>
</evidence>
<accession>A0A0A0D6H4</accession>
<proteinExistence type="inferred from homology"/>
<comment type="caution">
    <text evidence="9">The sequence shown here is derived from an EMBL/GenBank/DDBJ whole genome shotgun (WGS) entry which is preliminary data.</text>
</comment>
<feature type="binding site" evidence="8">
    <location>
        <position position="77"/>
    </location>
    <ligand>
        <name>Zn(2+)</name>
        <dbReference type="ChEBI" id="CHEBI:29105"/>
        <label>1</label>
    </ligand>
</feature>
<dbReference type="Gene3D" id="2.40.30.40">
    <property type="entry name" value="Peptidase M42, domain 2"/>
    <property type="match status" value="1"/>
</dbReference>
<dbReference type="PANTHER" id="PTHR32481:SF0">
    <property type="entry name" value="AMINOPEPTIDASE YPDE-RELATED"/>
    <property type="match status" value="1"/>
</dbReference>
<dbReference type="SUPFAM" id="SSF101821">
    <property type="entry name" value="Aminopeptidase/glucanase lid domain"/>
    <property type="match status" value="1"/>
</dbReference>
<organism evidence="9 10">
    <name type="scientific">Inquilinus limosus MP06</name>
    <dbReference type="NCBI Taxonomy" id="1398085"/>
    <lineage>
        <taxon>Bacteria</taxon>
        <taxon>Pseudomonadati</taxon>
        <taxon>Pseudomonadota</taxon>
        <taxon>Alphaproteobacteria</taxon>
        <taxon>Rhodospirillales</taxon>
        <taxon>Rhodospirillaceae</taxon>
        <taxon>Inquilinus</taxon>
    </lineage>
</organism>
<dbReference type="OrthoDB" id="9772053at2"/>
<comment type="similarity">
    <text evidence="1 6">Belongs to the peptidase M42 family.</text>
</comment>
<evidence type="ECO:0000256" key="6">
    <source>
        <dbReference type="PIRNR" id="PIRNR001123"/>
    </source>
</evidence>
<dbReference type="RefSeq" id="WP_034835610.1">
    <property type="nucleotide sequence ID" value="NZ_JANX01000107.1"/>
</dbReference>
<keyword evidence="3" id="KW-0645">Protease</keyword>
<reference evidence="9 10" key="1">
    <citation type="submission" date="2014-01" db="EMBL/GenBank/DDBJ databases">
        <title>Genome sequence determination for a cystic fibrosis isolate, Inquilinus limosus.</title>
        <authorList>
            <person name="Pino M."/>
            <person name="Di Conza J."/>
            <person name="Gutkind G."/>
        </authorList>
    </citation>
    <scope>NUCLEOTIDE SEQUENCE [LARGE SCALE GENOMIC DNA]</scope>
    <source>
        <strain evidence="9 10">MP06</strain>
    </source>
</reference>
<sequence>MATEDVPGADPVKQRLRGLVAELMLIPGLSGHEGRVRRHLAGLLSGLGIASRSDRLGNLIATVEGTVAGPSVMLFAHMDQLGLIVRKIEPGGLVRVERLGGVPEKALASQAVVFCVGAGRDVPGVIANKSHHATSQEEKYRVLPYPEIYIDAGFDSAAAVLAAGIDIGTPVVYAPKVVELAGDRIAGTAVDDRAGCAVIVEVARALLAAPRRPTVHLVFSVQEEFNLRGAVTAAQALAPDIAIQLDIVLATDTPDMAQRGDVRLGGGPAMSLYSFHGRGTLNGTIPHPALVTLFGEAARGEGIPLQKSAHVGLLTDSSYVQLVHSGVASIDLGYPARGTHSSLEICDLSDLAGLTRLLAAGIGRIDESFSLDRDRYET</sequence>
<evidence type="ECO:0000256" key="3">
    <source>
        <dbReference type="ARBA" id="ARBA00022670"/>
    </source>
</evidence>
<dbReference type="InterPro" id="IPR008007">
    <property type="entry name" value="Peptidase_M42"/>
</dbReference>
<dbReference type="InterPro" id="IPR023367">
    <property type="entry name" value="Peptidase_M42_dom2"/>
</dbReference>
<dbReference type="GO" id="GO:0004177">
    <property type="term" value="F:aminopeptidase activity"/>
    <property type="evidence" value="ECO:0007669"/>
    <property type="project" value="UniProtKB-UniRule"/>
</dbReference>
<gene>
    <name evidence="9" type="ORF">P409_11265</name>
</gene>
<dbReference type="EMBL" id="JANX01000107">
    <property type="protein sequence ID" value="KGM34256.1"/>
    <property type="molecule type" value="Genomic_DNA"/>
</dbReference>
<evidence type="ECO:0000256" key="5">
    <source>
        <dbReference type="ARBA" id="ARBA00022801"/>
    </source>
</evidence>
<dbReference type="PANTHER" id="PTHR32481">
    <property type="entry name" value="AMINOPEPTIDASE"/>
    <property type="match status" value="1"/>
</dbReference>